<evidence type="ECO:0000313" key="3">
    <source>
        <dbReference type="Proteomes" id="UP000829685"/>
    </source>
</evidence>
<dbReference type="GO" id="GO:0070007">
    <property type="term" value="F:glutamic-type endopeptidase activity"/>
    <property type="evidence" value="ECO:0007669"/>
    <property type="project" value="InterPro"/>
</dbReference>
<keyword evidence="3" id="KW-1185">Reference proteome</keyword>
<gene>
    <name evidence="2" type="ORF">JX265_000649</name>
</gene>
<reference evidence="2" key="1">
    <citation type="submission" date="2021-03" db="EMBL/GenBank/DDBJ databases">
        <title>Revisited historic fungal species revealed as producer of novel bioactive compounds through whole genome sequencing and comparative genomics.</title>
        <authorList>
            <person name="Vignolle G.A."/>
            <person name="Hochenegger N."/>
            <person name="Mach R.L."/>
            <person name="Mach-Aigner A.R."/>
            <person name="Javad Rahimi M."/>
            <person name="Salim K.A."/>
            <person name="Chan C.M."/>
            <person name="Lim L.B.L."/>
            <person name="Cai F."/>
            <person name="Druzhinina I.S."/>
            <person name="U'Ren J.M."/>
            <person name="Derntl C."/>
        </authorList>
    </citation>
    <scope>NUCLEOTIDE SEQUENCE</scope>
    <source>
        <strain evidence="2">TUCIM 5799</strain>
    </source>
</reference>
<dbReference type="Gene3D" id="2.60.120.700">
    <property type="entry name" value="Peptidase G1"/>
    <property type="match status" value="1"/>
</dbReference>
<dbReference type="EMBL" id="JAFIMR010000001">
    <property type="protein sequence ID" value="KAI1881823.1"/>
    <property type="molecule type" value="Genomic_DNA"/>
</dbReference>
<dbReference type="InterPro" id="IPR000250">
    <property type="entry name" value="Peptidase_G1"/>
</dbReference>
<accession>A0A9Q0AV39</accession>
<dbReference type="AlphaFoldDB" id="A0A9Q0AV39"/>
<evidence type="ECO:0000256" key="1">
    <source>
        <dbReference type="SAM" id="SignalP"/>
    </source>
</evidence>
<dbReference type="Proteomes" id="UP000829685">
    <property type="component" value="Unassembled WGS sequence"/>
</dbReference>
<feature type="signal peptide" evidence="1">
    <location>
        <begin position="1"/>
        <end position="20"/>
    </location>
</feature>
<proteinExistence type="predicted"/>
<sequence length="270" mass="29065">MMLLNALLVAAVALASFASGAIINEGTTNDHAYGGLQLAGPDDKSFAAKSVEATLTIPRVEWAKERGLDKPHESFTLGCEMFGGYARENKDCSDAGPRVGLLVTVDENSVVKYEVLVLWAGSDNQYWYTADDEEMQALDPKAGDNLAIKVELTSGHSADITIKNAKNSANFSHSIDIGAGNSKAMCVGSQSWSAGGCIVGTSLSGAEGPRSEYISFTDLTVIDQKGGKHILEESENVSLYELLRYHTTVKVELRDHTLLFRPESSHDYLA</sequence>
<evidence type="ECO:0000313" key="2">
    <source>
        <dbReference type="EMBL" id="KAI1881823.1"/>
    </source>
</evidence>
<name>A0A9Q0AV39_9PEZI</name>
<dbReference type="GO" id="GO:0006508">
    <property type="term" value="P:proteolysis"/>
    <property type="evidence" value="ECO:0007669"/>
    <property type="project" value="InterPro"/>
</dbReference>
<feature type="chain" id="PRO_5040159385" evidence="1">
    <location>
        <begin position="21"/>
        <end position="270"/>
    </location>
</feature>
<keyword evidence="1" id="KW-0732">Signal</keyword>
<protein>
    <submittedName>
        <fullName evidence="2">Uncharacterized protein</fullName>
    </submittedName>
</protein>
<comment type="caution">
    <text evidence="2">The sequence shown here is derived from an EMBL/GenBank/DDBJ whole genome shotgun (WGS) entry which is preliminary data.</text>
</comment>
<organism evidence="2 3">
    <name type="scientific">Neoarthrinium moseri</name>
    <dbReference type="NCBI Taxonomy" id="1658444"/>
    <lineage>
        <taxon>Eukaryota</taxon>
        <taxon>Fungi</taxon>
        <taxon>Dikarya</taxon>
        <taxon>Ascomycota</taxon>
        <taxon>Pezizomycotina</taxon>
        <taxon>Sordariomycetes</taxon>
        <taxon>Xylariomycetidae</taxon>
        <taxon>Amphisphaeriales</taxon>
        <taxon>Apiosporaceae</taxon>
        <taxon>Neoarthrinium</taxon>
    </lineage>
</organism>
<dbReference type="InterPro" id="IPR038656">
    <property type="entry name" value="Peptidase_G1_sf"/>
</dbReference>
<dbReference type="Pfam" id="PF01828">
    <property type="entry name" value="Peptidase_A4"/>
    <property type="match status" value="1"/>
</dbReference>